<reference evidence="2" key="1">
    <citation type="submission" date="2022-11" db="UniProtKB">
        <authorList>
            <consortium name="WormBaseParasite"/>
        </authorList>
    </citation>
    <scope>IDENTIFICATION</scope>
</reference>
<dbReference type="Proteomes" id="UP000887565">
    <property type="component" value="Unplaced"/>
</dbReference>
<evidence type="ECO:0000313" key="1">
    <source>
        <dbReference type="Proteomes" id="UP000887565"/>
    </source>
</evidence>
<accession>A0A915I0E0</accession>
<sequence length="69" mass="8356">MMIKFKNLNLTILRELNAQMDCKIQWKIDAEKQIIKLKLKMLTMKKMEALEYFTNQGYKSTYHGDQRQQ</sequence>
<evidence type="ECO:0000313" key="2">
    <source>
        <dbReference type="WBParaSite" id="nRc.2.0.1.t07169-RA"/>
    </source>
</evidence>
<protein>
    <submittedName>
        <fullName evidence="2">Uncharacterized protein</fullName>
    </submittedName>
</protein>
<organism evidence="1 2">
    <name type="scientific">Romanomermis culicivorax</name>
    <name type="common">Nematode worm</name>
    <dbReference type="NCBI Taxonomy" id="13658"/>
    <lineage>
        <taxon>Eukaryota</taxon>
        <taxon>Metazoa</taxon>
        <taxon>Ecdysozoa</taxon>
        <taxon>Nematoda</taxon>
        <taxon>Enoplea</taxon>
        <taxon>Dorylaimia</taxon>
        <taxon>Mermithida</taxon>
        <taxon>Mermithoidea</taxon>
        <taxon>Mermithidae</taxon>
        <taxon>Romanomermis</taxon>
    </lineage>
</organism>
<keyword evidence="1" id="KW-1185">Reference proteome</keyword>
<name>A0A915I0E0_ROMCU</name>
<dbReference type="AlphaFoldDB" id="A0A915I0E0"/>
<proteinExistence type="predicted"/>
<dbReference type="WBParaSite" id="nRc.2.0.1.t07169-RA">
    <property type="protein sequence ID" value="nRc.2.0.1.t07169-RA"/>
    <property type="gene ID" value="nRc.2.0.1.g07169"/>
</dbReference>